<dbReference type="PANTHER" id="PTHR34580">
    <property type="match status" value="1"/>
</dbReference>
<dbReference type="PANTHER" id="PTHR34580:SF3">
    <property type="entry name" value="PROTEIN PAFB"/>
    <property type="match status" value="1"/>
</dbReference>
<keyword evidence="4" id="KW-1185">Reference proteome</keyword>
<keyword evidence="3" id="KW-0238">DNA-binding</keyword>
<dbReference type="SUPFAM" id="SSF46785">
    <property type="entry name" value="Winged helix' DNA-binding domain"/>
    <property type="match status" value="1"/>
</dbReference>
<evidence type="ECO:0000259" key="1">
    <source>
        <dbReference type="Pfam" id="PF08279"/>
    </source>
</evidence>
<gene>
    <name evidence="3" type="ORF">CQ13_18630</name>
</gene>
<name>A0A0R3NGM6_9BRAD</name>
<feature type="domain" description="Helix-turn-helix type 11" evidence="1">
    <location>
        <begin position="6"/>
        <end position="59"/>
    </location>
</feature>
<dbReference type="PROSITE" id="PS52050">
    <property type="entry name" value="WYL"/>
    <property type="match status" value="1"/>
</dbReference>
<sequence>MPRSDRLLELIQFLRTRRRPVGGAQLADEFGVSLRTIYRDIQTLIARGAPIDGEAGVGYVLRPGFTVPPLMFSSDEIEAVVLGSQMVARSADITLTKAARNALAKITAVLPAGRSDEADASGLLAGPISAAVESVNLAPIRSAIRMERKIWISYSDEAGLQTERNIWPILLTFCATVRLLAAWCELREGYRQFRTDRIVAFAEIGEAYPRRRHALVKEWREIEGLSEPQ</sequence>
<feature type="domain" description="WYL" evidence="2">
    <location>
        <begin position="136"/>
        <end position="199"/>
    </location>
</feature>
<dbReference type="RefSeq" id="WP_057842533.1">
    <property type="nucleotide sequence ID" value="NZ_LLYA01000057.1"/>
</dbReference>
<proteinExistence type="predicted"/>
<dbReference type="InterPro" id="IPR013196">
    <property type="entry name" value="HTH_11"/>
</dbReference>
<dbReference type="OrthoDB" id="9807255at2"/>
<dbReference type="EMBL" id="LLYA01000057">
    <property type="protein sequence ID" value="KRR28854.1"/>
    <property type="molecule type" value="Genomic_DNA"/>
</dbReference>
<dbReference type="InterPro" id="IPR036390">
    <property type="entry name" value="WH_DNA-bd_sf"/>
</dbReference>
<comment type="caution">
    <text evidence="3">The sequence shown here is derived from an EMBL/GenBank/DDBJ whole genome shotgun (WGS) entry which is preliminary data.</text>
</comment>
<dbReference type="Gene3D" id="1.10.10.10">
    <property type="entry name" value="Winged helix-like DNA-binding domain superfamily/Winged helix DNA-binding domain"/>
    <property type="match status" value="1"/>
</dbReference>
<evidence type="ECO:0000259" key="2">
    <source>
        <dbReference type="Pfam" id="PF13280"/>
    </source>
</evidence>
<dbReference type="GO" id="GO:0003677">
    <property type="term" value="F:DNA binding"/>
    <property type="evidence" value="ECO:0007669"/>
    <property type="project" value="UniProtKB-KW"/>
</dbReference>
<reference evidence="3 4" key="1">
    <citation type="submission" date="2014-03" db="EMBL/GenBank/DDBJ databases">
        <title>Bradyrhizobium valentinum sp. nov., isolated from effective nodules of Lupinus mariae-josephae, a lupine endemic of basic-lime soils in Eastern Spain.</title>
        <authorList>
            <person name="Duran D."/>
            <person name="Rey L."/>
            <person name="Navarro A."/>
            <person name="Busquets A."/>
            <person name="Imperial J."/>
            <person name="Ruiz-Argueso T."/>
        </authorList>
    </citation>
    <scope>NUCLEOTIDE SEQUENCE [LARGE SCALE GENOMIC DNA]</scope>
    <source>
        <strain evidence="3 4">Ro19</strain>
    </source>
</reference>
<dbReference type="InterPro" id="IPR036388">
    <property type="entry name" value="WH-like_DNA-bd_sf"/>
</dbReference>
<dbReference type="InterPro" id="IPR026881">
    <property type="entry name" value="WYL_dom"/>
</dbReference>
<dbReference type="InterPro" id="IPR051534">
    <property type="entry name" value="CBASS_pafABC_assoc_protein"/>
</dbReference>
<evidence type="ECO:0000313" key="4">
    <source>
        <dbReference type="Proteomes" id="UP000052023"/>
    </source>
</evidence>
<accession>A0A0R3NGM6</accession>
<evidence type="ECO:0000313" key="3">
    <source>
        <dbReference type="EMBL" id="KRR28854.1"/>
    </source>
</evidence>
<dbReference type="Pfam" id="PF13280">
    <property type="entry name" value="WYL"/>
    <property type="match status" value="1"/>
</dbReference>
<dbReference type="Pfam" id="PF08279">
    <property type="entry name" value="HTH_11"/>
    <property type="match status" value="1"/>
</dbReference>
<protein>
    <submittedName>
        <fullName evidence="3">DNA-binding protein</fullName>
    </submittedName>
</protein>
<dbReference type="AlphaFoldDB" id="A0A0R3NGM6"/>
<organism evidence="3 4">
    <name type="scientific">Bradyrhizobium retamae</name>
    <dbReference type="NCBI Taxonomy" id="1300035"/>
    <lineage>
        <taxon>Bacteria</taxon>
        <taxon>Pseudomonadati</taxon>
        <taxon>Pseudomonadota</taxon>
        <taxon>Alphaproteobacteria</taxon>
        <taxon>Hyphomicrobiales</taxon>
        <taxon>Nitrobacteraceae</taxon>
        <taxon>Bradyrhizobium</taxon>
    </lineage>
</organism>
<dbReference type="Proteomes" id="UP000052023">
    <property type="component" value="Unassembled WGS sequence"/>
</dbReference>